<feature type="region of interest" description="Disordered" evidence="1">
    <location>
        <begin position="1"/>
        <end position="88"/>
    </location>
</feature>
<feature type="compositionally biased region" description="Polar residues" evidence="1">
    <location>
        <begin position="32"/>
        <end position="49"/>
    </location>
</feature>
<dbReference type="Proteomes" id="UP000515203">
    <property type="component" value="Unplaced"/>
</dbReference>
<feature type="compositionally biased region" description="Polar residues" evidence="1">
    <location>
        <begin position="204"/>
        <end position="214"/>
    </location>
</feature>
<gene>
    <name evidence="3" type="primary">Cdca3</name>
</gene>
<dbReference type="AlphaFoldDB" id="A0A6P3FC91"/>
<keyword evidence="3" id="KW-0131">Cell cycle</keyword>
<keyword evidence="2" id="KW-1185">Reference proteome</keyword>
<feature type="region of interest" description="Disordered" evidence="1">
    <location>
        <begin position="125"/>
        <end position="226"/>
    </location>
</feature>
<dbReference type="GeneID" id="101588051"/>
<feature type="compositionally biased region" description="Basic and acidic residues" evidence="1">
    <location>
        <begin position="51"/>
        <end position="66"/>
    </location>
</feature>
<keyword evidence="3" id="KW-0132">Cell division</keyword>
<dbReference type="OrthoDB" id="6337960at2759"/>
<dbReference type="GO" id="GO:0051301">
    <property type="term" value="P:cell division"/>
    <property type="evidence" value="ECO:0007669"/>
    <property type="project" value="UniProtKB-KW"/>
</dbReference>
<name>A0A6P3FC91_OCTDE</name>
<feature type="region of interest" description="Disordered" evidence="1">
    <location>
        <begin position="273"/>
        <end position="305"/>
    </location>
</feature>
<feature type="compositionally biased region" description="Polar residues" evidence="1">
    <location>
        <begin position="126"/>
        <end position="144"/>
    </location>
</feature>
<dbReference type="PANTHER" id="PTHR34756">
    <property type="entry name" value="CELL DIVISION CYCLE-ASSOCIATED PROTEIN 3"/>
    <property type="match status" value="1"/>
</dbReference>
<dbReference type="InterPro" id="IPR038832">
    <property type="entry name" value="CDCA3"/>
</dbReference>
<evidence type="ECO:0000256" key="1">
    <source>
        <dbReference type="SAM" id="MobiDB-lite"/>
    </source>
</evidence>
<proteinExistence type="predicted"/>
<reference evidence="3" key="1">
    <citation type="submission" date="2025-08" db="UniProtKB">
        <authorList>
            <consortium name="RefSeq"/>
        </authorList>
    </citation>
    <scope>IDENTIFICATION</scope>
</reference>
<organism evidence="2 3">
    <name type="scientific">Octodon degus</name>
    <name type="common">Degu</name>
    <name type="synonym">Sciurus degus</name>
    <dbReference type="NCBI Taxonomy" id="10160"/>
    <lineage>
        <taxon>Eukaryota</taxon>
        <taxon>Metazoa</taxon>
        <taxon>Chordata</taxon>
        <taxon>Craniata</taxon>
        <taxon>Vertebrata</taxon>
        <taxon>Euteleostomi</taxon>
        <taxon>Mammalia</taxon>
        <taxon>Eutheria</taxon>
        <taxon>Euarchontoglires</taxon>
        <taxon>Glires</taxon>
        <taxon>Rodentia</taxon>
        <taxon>Hystricomorpha</taxon>
        <taxon>Octodontidae</taxon>
        <taxon>Octodon</taxon>
    </lineage>
</organism>
<dbReference type="InParanoid" id="A0A6P3FC91"/>
<dbReference type="RefSeq" id="XP_004643636.1">
    <property type="nucleotide sequence ID" value="XM_004643579.2"/>
</dbReference>
<accession>A0A6P3FC91</accession>
<dbReference type="PANTHER" id="PTHR34756:SF1">
    <property type="entry name" value="CELL DIVISION CYCLE-ASSOCIATED PROTEIN 3"/>
    <property type="match status" value="1"/>
</dbReference>
<evidence type="ECO:0000313" key="3">
    <source>
        <dbReference type="RefSeq" id="XP_004643636.1"/>
    </source>
</evidence>
<evidence type="ECO:0000313" key="2">
    <source>
        <dbReference type="Proteomes" id="UP000515203"/>
    </source>
</evidence>
<protein>
    <submittedName>
        <fullName evidence="3">Cell division cycle-associated protein 3</fullName>
    </submittedName>
</protein>
<sequence>MGSAQSLPATAAQPPPHNKHLARVADPRSPSAGIQRTPIQVESSPQTSLPAREELEDPKQDLDSDPRSPTLGIARTPMKTSNVDPESPLVKQLSEVFETEASKSNLLPEPVLALEAVSPAELDLSMDTQLSQEDQRKPWNQTKLSSKEVLSNEEAKQPTEIPMASQSSDKPARDPETPQPSGSKCNRRKQNSKLVGRPPLTILQDDNSPGTLTPRQGKRPSPLNDNVKELKEGAILGTGRLLKTGGQAVRRPWEEMRQLFAPVSLQLPPIGRLHTPHLLPQKKFNGNGCWDRREDLGKTGGGRGS</sequence>
<dbReference type="CTD" id="83461"/>
<dbReference type="FunCoup" id="A0A6P3FC91">
    <property type="interactions" value="98"/>
</dbReference>